<sequence length="159" mass="17269">MNSHLISFQLNTMPVSVETTPDARLIDVLREHFRLTGTKEGCGEGECGACMILLDDRPTLSCLVAIGAIDGKRVITIEGLRETPGFAILAQAFNDAGAVQCGYCTPGMIMIAYALLRDQRDPDESSIRRAMAGNLCRCTGYAMIVEAIRLAATRRGQSW</sequence>
<dbReference type="InterPro" id="IPR036010">
    <property type="entry name" value="2Fe-2S_ferredoxin-like_sf"/>
</dbReference>
<name>A0A1M5YES7_9BACT</name>
<dbReference type="PROSITE" id="PS00197">
    <property type="entry name" value="2FE2S_FER_1"/>
    <property type="match status" value="1"/>
</dbReference>
<keyword evidence="1" id="KW-0001">2Fe-2S</keyword>
<dbReference type="OrthoDB" id="9775084at2"/>
<dbReference type="SUPFAM" id="SSF47741">
    <property type="entry name" value="CO dehydrogenase ISP C-domain like"/>
    <property type="match status" value="1"/>
</dbReference>
<dbReference type="GO" id="GO:0016491">
    <property type="term" value="F:oxidoreductase activity"/>
    <property type="evidence" value="ECO:0007669"/>
    <property type="project" value="UniProtKB-KW"/>
</dbReference>
<evidence type="ECO:0000256" key="1">
    <source>
        <dbReference type="ARBA" id="ARBA00022714"/>
    </source>
</evidence>
<keyword evidence="5" id="KW-0411">Iron-sulfur</keyword>
<reference evidence="7 8" key="1">
    <citation type="submission" date="2016-11" db="EMBL/GenBank/DDBJ databases">
        <authorList>
            <person name="Jaros S."/>
            <person name="Januszkiewicz K."/>
            <person name="Wedrychowicz H."/>
        </authorList>
    </citation>
    <scope>NUCLEOTIDE SEQUENCE [LARGE SCALE GENOMIC DNA]</scope>
    <source>
        <strain evidence="7 8">DSM 9705</strain>
    </source>
</reference>
<dbReference type="PANTHER" id="PTHR44379:SF8">
    <property type="entry name" value="XANTHINE DEHYDROGENASE IRON-SULFUR-BINDING SUBUNIT XDHC-RELATED"/>
    <property type="match status" value="1"/>
</dbReference>
<dbReference type="SUPFAM" id="SSF54292">
    <property type="entry name" value="2Fe-2S ferredoxin-like"/>
    <property type="match status" value="1"/>
</dbReference>
<keyword evidence="8" id="KW-1185">Reference proteome</keyword>
<gene>
    <name evidence="7" type="ORF">SAMN02745124_03956</name>
</gene>
<evidence type="ECO:0000313" key="8">
    <source>
        <dbReference type="Proteomes" id="UP000184139"/>
    </source>
</evidence>
<dbReference type="InterPro" id="IPR012675">
    <property type="entry name" value="Beta-grasp_dom_sf"/>
</dbReference>
<accession>A0A1M5YES7</accession>
<keyword evidence="2" id="KW-0479">Metal-binding</keyword>
<organism evidence="7 8">
    <name type="scientific">Desulfofustis glycolicus DSM 9705</name>
    <dbReference type="NCBI Taxonomy" id="1121409"/>
    <lineage>
        <taxon>Bacteria</taxon>
        <taxon>Pseudomonadati</taxon>
        <taxon>Thermodesulfobacteriota</taxon>
        <taxon>Desulfobulbia</taxon>
        <taxon>Desulfobulbales</taxon>
        <taxon>Desulfocapsaceae</taxon>
        <taxon>Desulfofustis</taxon>
    </lineage>
</organism>
<dbReference type="STRING" id="1121409.SAMN02745124_03956"/>
<dbReference type="InterPro" id="IPR051452">
    <property type="entry name" value="Diverse_Oxidoreductases"/>
</dbReference>
<keyword evidence="4" id="KW-0408">Iron</keyword>
<dbReference type="Gene3D" id="1.10.150.120">
    <property type="entry name" value="[2Fe-2S]-binding domain"/>
    <property type="match status" value="1"/>
</dbReference>
<evidence type="ECO:0000256" key="5">
    <source>
        <dbReference type="ARBA" id="ARBA00023014"/>
    </source>
</evidence>
<proteinExistence type="predicted"/>
<evidence type="ECO:0000313" key="7">
    <source>
        <dbReference type="EMBL" id="SHI10551.1"/>
    </source>
</evidence>
<dbReference type="Proteomes" id="UP000184139">
    <property type="component" value="Unassembled WGS sequence"/>
</dbReference>
<evidence type="ECO:0000259" key="6">
    <source>
        <dbReference type="PROSITE" id="PS51085"/>
    </source>
</evidence>
<dbReference type="Pfam" id="PF00111">
    <property type="entry name" value="Fer2"/>
    <property type="match status" value="1"/>
</dbReference>
<dbReference type="GO" id="GO:0051537">
    <property type="term" value="F:2 iron, 2 sulfur cluster binding"/>
    <property type="evidence" value="ECO:0007669"/>
    <property type="project" value="UniProtKB-KW"/>
</dbReference>
<dbReference type="Gene3D" id="3.10.20.30">
    <property type="match status" value="1"/>
</dbReference>
<dbReference type="PANTHER" id="PTHR44379">
    <property type="entry name" value="OXIDOREDUCTASE WITH IRON-SULFUR SUBUNIT"/>
    <property type="match status" value="1"/>
</dbReference>
<dbReference type="Pfam" id="PF01799">
    <property type="entry name" value="Fer2_2"/>
    <property type="match status" value="1"/>
</dbReference>
<dbReference type="RefSeq" id="WP_073378887.1">
    <property type="nucleotide sequence ID" value="NZ_FQXS01000035.1"/>
</dbReference>
<dbReference type="AlphaFoldDB" id="A0A1M5YES7"/>
<dbReference type="InterPro" id="IPR036884">
    <property type="entry name" value="2Fe-2S-bd_dom_sf"/>
</dbReference>
<keyword evidence="3" id="KW-0560">Oxidoreductase</keyword>
<dbReference type="PROSITE" id="PS51085">
    <property type="entry name" value="2FE2S_FER_2"/>
    <property type="match status" value="1"/>
</dbReference>
<dbReference type="InterPro" id="IPR006058">
    <property type="entry name" value="2Fe2S_fd_BS"/>
</dbReference>
<dbReference type="InterPro" id="IPR001041">
    <property type="entry name" value="2Fe-2S_ferredoxin-type"/>
</dbReference>
<dbReference type="EMBL" id="FQXS01000035">
    <property type="protein sequence ID" value="SHI10551.1"/>
    <property type="molecule type" value="Genomic_DNA"/>
</dbReference>
<dbReference type="GO" id="GO:0046872">
    <property type="term" value="F:metal ion binding"/>
    <property type="evidence" value="ECO:0007669"/>
    <property type="project" value="UniProtKB-KW"/>
</dbReference>
<protein>
    <submittedName>
        <fullName evidence="7">Carbon-monoxide dehydrogenase small subunit</fullName>
    </submittedName>
</protein>
<evidence type="ECO:0000256" key="4">
    <source>
        <dbReference type="ARBA" id="ARBA00023004"/>
    </source>
</evidence>
<evidence type="ECO:0000256" key="2">
    <source>
        <dbReference type="ARBA" id="ARBA00022723"/>
    </source>
</evidence>
<dbReference type="InterPro" id="IPR002888">
    <property type="entry name" value="2Fe-2S-bd"/>
</dbReference>
<evidence type="ECO:0000256" key="3">
    <source>
        <dbReference type="ARBA" id="ARBA00023002"/>
    </source>
</evidence>
<feature type="domain" description="2Fe-2S ferredoxin-type" evidence="6">
    <location>
        <begin position="4"/>
        <end position="80"/>
    </location>
</feature>